<name>A0A4Q9MRZ6_9APHY</name>
<organism evidence="2">
    <name type="scientific">Dichomitus squalens</name>
    <dbReference type="NCBI Taxonomy" id="114155"/>
    <lineage>
        <taxon>Eukaryota</taxon>
        <taxon>Fungi</taxon>
        <taxon>Dikarya</taxon>
        <taxon>Basidiomycota</taxon>
        <taxon>Agaricomycotina</taxon>
        <taxon>Agaricomycetes</taxon>
        <taxon>Polyporales</taxon>
        <taxon>Polyporaceae</taxon>
        <taxon>Dichomitus</taxon>
    </lineage>
</organism>
<accession>A0A4Q9MRZ6</accession>
<protein>
    <submittedName>
        <fullName evidence="2">Uncharacterized protein</fullName>
    </submittedName>
</protein>
<feature type="compositionally biased region" description="Basic and acidic residues" evidence="1">
    <location>
        <begin position="75"/>
        <end position="85"/>
    </location>
</feature>
<sequence length="85" mass="9494">MSTHRPQHDSHTRHSSLPFPQSPPGSGYPVAMDVAVPRRPTADGEDKKLPRLPSRKERRPSLIEQIKHLGTPGPRRRDSESGKKA</sequence>
<evidence type="ECO:0000256" key="1">
    <source>
        <dbReference type="SAM" id="MobiDB-lite"/>
    </source>
</evidence>
<dbReference type="Proteomes" id="UP000292957">
    <property type="component" value="Unassembled WGS sequence"/>
</dbReference>
<feature type="compositionally biased region" description="Basic and acidic residues" evidence="1">
    <location>
        <begin position="40"/>
        <end position="49"/>
    </location>
</feature>
<reference evidence="2" key="1">
    <citation type="submission" date="2019-01" db="EMBL/GenBank/DDBJ databases">
        <title>Draft genome sequences of three monokaryotic isolates of the white-rot basidiomycete fungus Dichomitus squalens.</title>
        <authorList>
            <consortium name="DOE Joint Genome Institute"/>
            <person name="Lopez S.C."/>
            <person name="Andreopoulos B."/>
            <person name="Pangilinan J."/>
            <person name="Lipzen A."/>
            <person name="Riley R."/>
            <person name="Ahrendt S."/>
            <person name="Ng V."/>
            <person name="Barry K."/>
            <person name="Daum C."/>
            <person name="Grigoriev I.V."/>
            <person name="Hilden K.S."/>
            <person name="Makela M.R."/>
            <person name="de Vries R.P."/>
        </authorList>
    </citation>
    <scope>NUCLEOTIDE SEQUENCE [LARGE SCALE GENOMIC DNA]</scope>
    <source>
        <strain evidence="2">OM18370.1</strain>
    </source>
</reference>
<feature type="region of interest" description="Disordered" evidence="1">
    <location>
        <begin position="1"/>
        <end position="85"/>
    </location>
</feature>
<proteinExistence type="predicted"/>
<dbReference type="OrthoDB" id="2755270at2759"/>
<feature type="compositionally biased region" description="Basic and acidic residues" evidence="1">
    <location>
        <begin position="1"/>
        <end position="12"/>
    </location>
</feature>
<dbReference type="EMBL" id="ML143410">
    <property type="protein sequence ID" value="TBU29858.1"/>
    <property type="molecule type" value="Genomic_DNA"/>
</dbReference>
<evidence type="ECO:0000313" key="2">
    <source>
        <dbReference type="EMBL" id="TBU29858.1"/>
    </source>
</evidence>
<dbReference type="AlphaFoldDB" id="A0A4Q9MRZ6"/>
<gene>
    <name evidence="2" type="ORF">BD311DRAFT_755846</name>
</gene>